<dbReference type="EMBL" id="UINC01227168">
    <property type="protein sequence ID" value="SVE57942.1"/>
    <property type="molecule type" value="Genomic_DNA"/>
</dbReference>
<organism evidence="2">
    <name type="scientific">marine metagenome</name>
    <dbReference type="NCBI Taxonomy" id="408172"/>
    <lineage>
        <taxon>unclassified sequences</taxon>
        <taxon>metagenomes</taxon>
        <taxon>ecological metagenomes</taxon>
    </lineage>
</organism>
<protein>
    <recommendedName>
        <fullName evidence="1">Lcl C-terminal domain-containing protein</fullName>
    </recommendedName>
</protein>
<accession>A0A383ELZ3</accession>
<proteinExistence type="predicted"/>
<evidence type="ECO:0000259" key="1">
    <source>
        <dbReference type="Pfam" id="PF07603"/>
    </source>
</evidence>
<evidence type="ECO:0000313" key="2">
    <source>
        <dbReference type="EMBL" id="SVE57942.1"/>
    </source>
</evidence>
<dbReference type="PANTHER" id="PTHR35812">
    <property type="entry name" value="LIPOPROTEIN"/>
    <property type="match status" value="1"/>
</dbReference>
<sequence>MKKALILSLFMSISNIAIADFVKLSNEGEDLDFENSNWSCVLDQKTSLVWEVKGEKEGLQYTMNTYTWFDGDTGRKNNMYSNNCYWGEGCNTQSYIDDINEAQLCTYANWRLPTRDELKTIINYYADGDILIDLDFFPNAQEGTYWTSMTAKDNPSLAYEIPFFFGGSVVREKSLDTHIRLVRSAD</sequence>
<feature type="domain" description="Lcl C-terminal" evidence="1">
    <location>
        <begin position="40"/>
        <end position="183"/>
    </location>
</feature>
<dbReference type="PANTHER" id="PTHR35812:SF1">
    <property type="entry name" value="LIPOPROTEIN"/>
    <property type="match status" value="1"/>
</dbReference>
<dbReference type="InterPro" id="IPR011460">
    <property type="entry name" value="Lcl_C"/>
</dbReference>
<dbReference type="AlphaFoldDB" id="A0A383ELZ3"/>
<reference evidence="2" key="1">
    <citation type="submission" date="2018-05" db="EMBL/GenBank/DDBJ databases">
        <authorList>
            <person name="Lanie J.A."/>
            <person name="Ng W.-L."/>
            <person name="Kazmierczak K.M."/>
            <person name="Andrzejewski T.M."/>
            <person name="Davidsen T.M."/>
            <person name="Wayne K.J."/>
            <person name="Tettelin H."/>
            <person name="Glass J.I."/>
            <person name="Rusch D."/>
            <person name="Podicherti R."/>
            <person name="Tsui H.-C.T."/>
            <person name="Winkler M.E."/>
        </authorList>
    </citation>
    <scope>NUCLEOTIDE SEQUENCE</scope>
</reference>
<dbReference type="Pfam" id="PF07603">
    <property type="entry name" value="Lcl_C"/>
    <property type="match status" value="1"/>
</dbReference>
<name>A0A383ELZ3_9ZZZZ</name>
<gene>
    <name evidence="2" type="ORF">METZ01_LOCUS510796</name>
</gene>